<dbReference type="KEGG" id="pmet:G4Y79_10210"/>
<organism evidence="2 3">
    <name type="scientific">Phototrophicus methaneseepsis</name>
    <dbReference type="NCBI Taxonomy" id="2710758"/>
    <lineage>
        <taxon>Bacteria</taxon>
        <taxon>Bacillati</taxon>
        <taxon>Chloroflexota</taxon>
        <taxon>Candidatus Thermofontia</taxon>
        <taxon>Phototrophicales</taxon>
        <taxon>Phototrophicaceae</taxon>
        <taxon>Phototrophicus</taxon>
    </lineage>
</organism>
<proteinExistence type="predicted"/>
<gene>
    <name evidence="2" type="ORF">G4Y79_10210</name>
</gene>
<feature type="compositionally biased region" description="Polar residues" evidence="1">
    <location>
        <begin position="85"/>
        <end position="103"/>
    </location>
</feature>
<feature type="region of interest" description="Disordered" evidence="1">
    <location>
        <begin position="37"/>
        <end position="103"/>
    </location>
</feature>
<evidence type="ECO:0000313" key="2">
    <source>
        <dbReference type="EMBL" id="QPC84726.1"/>
    </source>
</evidence>
<feature type="compositionally biased region" description="Low complexity" evidence="1">
    <location>
        <begin position="37"/>
        <end position="84"/>
    </location>
</feature>
<dbReference type="AlphaFoldDB" id="A0A7S8ED32"/>
<dbReference type="EMBL" id="CP062983">
    <property type="protein sequence ID" value="QPC84726.1"/>
    <property type="molecule type" value="Genomic_DNA"/>
</dbReference>
<dbReference type="Proteomes" id="UP000594468">
    <property type="component" value="Chromosome"/>
</dbReference>
<keyword evidence="3" id="KW-1185">Reference proteome</keyword>
<sequence length="345" mass="36024">MLLLMVVISAACQPQAEEPLPTLAMLDTPTPVTPTATWTPTETLIPTSTDTPTATSTPTVTATPTNTPTATLTGTPLPPTATSTHTLTPLPSNTPVPSATDTPVASATASVPVINSFTSNIASAAPGTQVILTWSAEADSARIERLNSAGVIQETIPVPPVSSSTLTVPAGETRVVYRLVAVRAGQETSLSVAIAVSCSTSWFFSNASAALGCPSATATNVIGAYQPFQTGFMFRVQYNSLDKVCGYQQDRQRYSCSNYQPYAGTPPATPPSGFQAPGADLQSVYYNQLAIGGPWYSVIGWGTSSMTNPTITLQPDAQGQLYINLPNGIFRFDAALTSGTPTQIR</sequence>
<name>A0A7S8ED32_9CHLR</name>
<accession>A0A7S8ED32</accession>
<evidence type="ECO:0000256" key="1">
    <source>
        <dbReference type="SAM" id="MobiDB-lite"/>
    </source>
</evidence>
<reference evidence="2 3" key="1">
    <citation type="submission" date="2020-02" db="EMBL/GenBank/DDBJ databases">
        <authorList>
            <person name="Zheng R.K."/>
            <person name="Sun C.M."/>
        </authorList>
    </citation>
    <scope>NUCLEOTIDE SEQUENCE [LARGE SCALE GENOMIC DNA]</scope>
    <source>
        <strain evidence="3">rifampicinis</strain>
    </source>
</reference>
<evidence type="ECO:0000313" key="3">
    <source>
        <dbReference type="Proteomes" id="UP000594468"/>
    </source>
</evidence>
<dbReference type="RefSeq" id="WP_195172789.1">
    <property type="nucleotide sequence ID" value="NZ_CP062983.1"/>
</dbReference>
<protein>
    <submittedName>
        <fullName evidence="2">Uncharacterized protein</fullName>
    </submittedName>
</protein>